<organism evidence="2 3">
    <name type="scientific">Novosphingobium pentaromativorans US6-1</name>
    <dbReference type="NCBI Taxonomy" id="1088721"/>
    <lineage>
        <taxon>Bacteria</taxon>
        <taxon>Pseudomonadati</taxon>
        <taxon>Pseudomonadota</taxon>
        <taxon>Alphaproteobacteria</taxon>
        <taxon>Sphingomonadales</taxon>
        <taxon>Sphingomonadaceae</taxon>
        <taxon>Novosphingobium</taxon>
    </lineage>
</organism>
<feature type="region of interest" description="Disordered" evidence="1">
    <location>
        <begin position="1"/>
        <end position="22"/>
    </location>
</feature>
<dbReference type="EMBL" id="AGFM01000039">
    <property type="protein sequence ID" value="EHJ60375.1"/>
    <property type="molecule type" value="Genomic_DNA"/>
</dbReference>
<evidence type="ECO:0000313" key="3">
    <source>
        <dbReference type="Proteomes" id="UP000004030"/>
    </source>
</evidence>
<dbReference type="Proteomes" id="UP000004030">
    <property type="component" value="Unassembled WGS sequence"/>
</dbReference>
<sequence>MRFGVHESSPKHDDRTHSRSAARHCLGRPLVLKSGGSAATGLVHLRIST</sequence>
<feature type="compositionally biased region" description="Basic and acidic residues" evidence="1">
    <location>
        <begin position="1"/>
        <end position="17"/>
    </location>
</feature>
<evidence type="ECO:0000313" key="2">
    <source>
        <dbReference type="EMBL" id="EHJ60375.1"/>
    </source>
</evidence>
<evidence type="ECO:0000256" key="1">
    <source>
        <dbReference type="SAM" id="MobiDB-lite"/>
    </source>
</evidence>
<reference evidence="2 3" key="1">
    <citation type="journal article" date="2012" name="J. Bacteriol.">
        <title>Genome sequence of benzo(a)pyrene-degrading bacterium Novosphingobium pentaromativorans US6-1.</title>
        <authorList>
            <person name="Luo Y.R."/>
            <person name="Kang S.G."/>
            <person name="Kim S.J."/>
            <person name="Kim M.R."/>
            <person name="Li N."/>
            <person name="Lee J.H."/>
            <person name="Kwon K.K."/>
        </authorList>
    </citation>
    <scope>NUCLEOTIDE SEQUENCE [LARGE SCALE GENOMIC DNA]</scope>
    <source>
        <strain evidence="2 3">US6-1</strain>
    </source>
</reference>
<keyword evidence="3" id="KW-1185">Reference proteome</keyword>
<dbReference type="AlphaFoldDB" id="G6EEF3"/>
<dbReference type="PATRIC" id="fig|1088721.3.peg.2691"/>
<accession>G6EEF3</accession>
<proteinExistence type="predicted"/>
<gene>
    <name evidence="2" type="ORF">NSU_2723</name>
</gene>
<protein>
    <submittedName>
        <fullName evidence="2">Uncharacterized protein</fullName>
    </submittedName>
</protein>
<name>G6EEF3_9SPHN</name>
<comment type="caution">
    <text evidence="2">The sequence shown here is derived from an EMBL/GenBank/DDBJ whole genome shotgun (WGS) entry which is preliminary data.</text>
</comment>